<dbReference type="HOGENOM" id="CLU_044970_0_0_0"/>
<dbReference type="eggNOG" id="COG2006">
    <property type="taxonomic scope" value="Bacteria"/>
</dbReference>
<dbReference type="Pfam" id="PF04015">
    <property type="entry name" value="DUF362"/>
    <property type="match status" value="1"/>
</dbReference>
<dbReference type="AlphaFoldDB" id="E4TG85"/>
<organism evidence="2 3">
    <name type="scientific">Calditerrivibrio nitroreducens (strain DSM 19672 / NBRC 101217 / Yu37-1)</name>
    <dbReference type="NCBI Taxonomy" id="768670"/>
    <lineage>
        <taxon>Bacteria</taxon>
        <taxon>Pseudomonadati</taxon>
        <taxon>Deferribacterota</taxon>
        <taxon>Deferribacteres</taxon>
        <taxon>Deferribacterales</taxon>
        <taxon>Calditerrivibrionaceae</taxon>
    </lineage>
</organism>
<evidence type="ECO:0000259" key="1">
    <source>
        <dbReference type="Pfam" id="PF04015"/>
    </source>
</evidence>
<proteinExistence type="predicted"/>
<keyword evidence="3" id="KW-1185">Reference proteome</keyword>
<dbReference type="RefSeq" id="WP_013451883.1">
    <property type="nucleotide sequence ID" value="NC_014758.1"/>
</dbReference>
<reference evidence="2 3" key="2">
    <citation type="journal article" date="2011" name="Stand. Genomic Sci.">
        <title>Complete genome sequence of Calditerrivibrio nitroreducens type strain (Yu37-1).</title>
        <authorList>
            <person name="Pitluck S."/>
            <person name="Sikorski J."/>
            <person name="Zeytun A."/>
            <person name="Lapidus A."/>
            <person name="Nolan M."/>
            <person name="Lucas S."/>
            <person name="Hammon N."/>
            <person name="Deshpande S."/>
            <person name="Cheng J.F."/>
            <person name="Tapia R."/>
            <person name="Han C."/>
            <person name="Goodwin L."/>
            <person name="Liolios K."/>
            <person name="Pagani I."/>
            <person name="Ivanova N."/>
            <person name="Mavromatis K."/>
            <person name="Pati A."/>
            <person name="Chen A."/>
            <person name="Palaniappan K."/>
            <person name="Hauser L."/>
            <person name="Chang Y.J."/>
            <person name="Jeffries C.D."/>
            <person name="Detter J.C."/>
            <person name="Brambilla E."/>
            <person name="Djao O.D."/>
            <person name="Rohde M."/>
            <person name="Spring S."/>
            <person name="Goker M."/>
            <person name="Woyke T."/>
            <person name="Bristow J."/>
            <person name="Eisen J.A."/>
            <person name="Markowitz V."/>
            <person name="Hugenholtz P."/>
            <person name="Kyrpides N.C."/>
            <person name="Klenk H.P."/>
            <person name="Land M."/>
        </authorList>
    </citation>
    <scope>NUCLEOTIDE SEQUENCE [LARGE SCALE GENOMIC DNA]</scope>
    <source>
        <strain evidence="3">DSM 19672 / NBRC 101217 / Yu37-1</strain>
    </source>
</reference>
<feature type="domain" description="DUF362" evidence="1">
    <location>
        <begin position="63"/>
        <end position="258"/>
    </location>
</feature>
<dbReference type="InterPro" id="IPR007160">
    <property type="entry name" value="DUF362"/>
</dbReference>
<sequence precursor="true">MKRREFIKLGITAPLVLSTPSLLEGGVRSDVYIAESSDHRKAAAAAIEMIGGIDKFIKKGDRVAIKPNMAWAREPIYAANTNPEVVAEVVKLCYRAGAKEVYVTDNPCDNARSVFNLSQIPLFAQKENAEVFIPQSRHYKNMNIGGTFLVEWPVLELFKKVDKVINIPVAKSHSSSKVTIGMKNWMGAIGGNRGFLHQNLHQAIYELAVFFKPTLTLIDCTRIMLKGGPSGGDLNYVKQLNRLIATTDFVAGDAVACEFLGVKPDDVGYLTMAARNGYGQISKSNMNIKYEKI</sequence>
<gene>
    <name evidence="2" type="ordered locus">Calni_1766</name>
</gene>
<dbReference type="STRING" id="768670.Calni_1766"/>
<accession>E4TG85</accession>
<dbReference type="OrthoDB" id="9785671at2"/>
<dbReference type="Proteomes" id="UP000007039">
    <property type="component" value="Chromosome"/>
</dbReference>
<dbReference type="KEGG" id="cni:Calni_1766"/>
<dbReference type="EMBL" id="CP002347">
    <property type="protein sequence ID" value="ADR19672.1"/>
    <property type="molecule type" value="Genomic_DNA"/>
</dbReference>
<protein>
    <submittedName>
        <fullName evidence="2">Putative cytoplasmic protein</fullName>
    </submittedName>
</protein>
<name>E4TG85_CALNY</name>
<reference key="1">
    <citation type="submission" date="2010-11" db="EMBL/GenBank/DDBJ databases">
        <title>The complete genome of chromosome of Calditerrivibrio nitroreducens DSM 19672.</title>
        <authorList>
            <consortium name="US DOE Joint Genome Institute (JGI-PGF)"/>
            <person name="Lucas S."/>
            <person name="Copeland A."/>
            <person name="Lapidus A."/>
            <person name="Bruce D."/>
            <person name="Goodwin L."/>
            <person name="Pitluck S."/>
            <person name="Kyrpides N."/>
            <person name="Mavromatis K."/>
            <person name="Ivanova N."/>
            <person name="Mikhailova N."/>
            <person name="Zeytun A."/>
            <person name="Brettin T."/>
            <person name="Detter J.C."/>
            <person name="Tapia R."/>
            <person name="Han C."/>
            <person name="Land M."/>
            <person name="Hauser L."/>
            <person name="Markowitz V."/>
            <person name="Cheng J.-F."/>
            <person name="Hugenholtz P."/>
            <person name="Woyke T."/>
            <person name="Wu D."/>
            <person name="Spring S."/>
            <person name="Schroeder M."/>
            <person name="Brambilla E."/>
            <person name="Klenk H.-P."/>
            <person name="Eisen J.A."/>
        </authorList>
    </citation>
    <scope>NUCLEOTIDE SEQUENCE [LARGE SCALE GENOMIC DNA]</scope>
    <source>
        <strain>DSM 19672</strain>
    </source>
</reference>
<evidence type="ECO:0000313" key="2">
    <source>
        <dbReference type="EMBL" id="ADR19672.1"/>
    </source>
</evidence>
<evidence type="ECO:0000313" key="3">
    <source>
        <dbReference type="Proteomes" id="UP000007039"/>
    </source>
</evidence>